<gene>
    <name evidence="6" type="ORF">TSUD_264640</name>
</gene>
<keyword evidence="2" id="KW-0547">Nucleotide-binding</keyword>
<dbReference type="GO" id="GO:0009579">
    <property type="term" value="C:thylakoid"/>
    <property type="evidence" value="ECO:0007669"/>
    <property type="project" value="TreeGrafter"/>
</dbReference>
<dbReference type="GO" id="GO:0005524">
    <property type="term" value="F:ATP binding"/>
    <property type="evidence" value="ECO:0007669"/>
    <property type="project" value="UniProtKB-KW"/>
</dbReference>
<dbReference type="Pfam" id="PF21228">
    <property type="entry name" value="RuBisCO_activase_AAA_helical"/>
    <property type="match status" value="1"/>
</dbReference>
<organism evidence="6 7">
    <name type="scientific">Trifolium subterraneum</name>
    <name type="common">Subterranean clover</name>
    <dbReference type="NCBI Taxonomy" id="3900"/>
    <lineage>
        <taxon>Eukaryota</taxon>
        <taxon>Viridiplantae</taxon>
        <taxon>Streptophyta</taxon>
        <taxon>Embryophyta</taxon>
        <taxon>Tracheophyta</taxon>
        <taxon>Spermatophyta</taxon>
        <taxon>Magnoliopsida</taxon>
        <taxon>eudicotyledons</taxon>
        <taxon>Gunneridae</taxon>
        <taxon>Pentapetalae</taxon>
        <taxon>rosids</taxon>
        <taxon>fabids</taxon>
        <taxon>Fabales</taxon>
        <taxon>Fabaceae</taxon>
        <taxon>Papilionoideae</taxon>
        <taxon>50 kb inversion clade</taxon>
        <taxon>NPAAA clade</taxon>
        <taxon>Hologalegina</taxon>
        <taxon>IRL clade</taxon>
        <taxon>Trifolieae</taxon>
        <taxon>Trifolium</taxon>
    </lineage>
</organism>
<evidence type="ECO:0000256" key="4">
    <source>
        <dbReference type="SAM" id="MobiDB-lite"/>
    </source>
</evidence>
<evidence type="ECO:0000256" key="1">
    <source>
        <dbReference type="ARBA" id="ARBA00004470"/>
    </source>
</evidence>
<proteinExistence type="predicted"/>
<dbReference type="OrthoDB" id="1636785at2759"/>
<dbReference type="GO" id="GO:0046863">
    <property type="term" value="F:ribulose-1,5-bisphosphate carboxylase/oxygenase activator activity"/>
    <property type="evidence" value="ECO:0007669"/>
    <property type="project" value="TreeGrafter"/>
</dbReference>
<dbReference type="Proteomes" id="UP000242715">
    <property type="component" value="Unassembled WGS sequence"/>
</dbReference>
<evidence type="ECO:0000256" key="3">
    <source>
        <dbReference type="ARBA" id="ARBA00022840"/>
    </source>
</evidence>
<dbReference type="EMBL" id="DF973366">
    <property type="protein sequence ID" value="GAU28006.1"/>
    <property type="molecule type" value="Genomic_DNA"/>
</dbReference>
<evidence type="ECO:0000313" key="7">
    <source>
        <dbReference type="Proteomes" id="UP000242715"/>
    </source>
</evidence>
<dbReference type="GO" id="GO:0009570">
    <property type="term" value="C:chloroplast stroma"/>
    <property type="evidence" value="ECO:0007669"/>
    <property type="project" value="UniProtKB-SubCell"/>
</dbReference>
<dbReference type="InterPro" id="IPR048571">
    <property type="entry name" value="RuBisCO_activase_AAA_helical"/>
</dbReference>
<feature type="compositionally biased region" description="Polar residues" evidence="4">
    <location>
        <begin position="329"/>
        <end position="339"/>
    </location>
</feature>
<keyword evidence="3" id="KW-0067">ATP-binding</keyword>
<keyword evidence="7" id="KW-1185">Reference proteome</keyword>
<feature type="domain" description="Ribulose bisphosphate carboxylase/oxygenase activase AAA helical" evidence="5">
    <location>
        <begin position="187"/>
        <end position="269"/>
    </location>
</feature>
<dbReference type="InterPro" id="IPR044960">
    <property type="entry name" value="RCA-like"/>
</dbReference>
<dbReference type="PANTHER" id="PTHR32429">
    <property type="match status" value="1"/>
</dbReference>
<dbReference type="Gene3D" id="1.10.8.1070">
    <property type="match status" value="1"/>
</dbReference>
<accession>A0A2Z6M742</accession>
<sequence>MATSVTNVGAINMAQLRLNGSSNGVPMTSSAFFGKSLKKTSSFISSQKCLSGNFKVFAQVEYNEEKQTSKDRWAGLAYDTSDDQQDITRGKGKVDSVFQAPMGSGTHYAIMSSYDYISAGLRQYKMDNTIDGLYIAPAFMDKLVVHITKNYLRAGRLGGTTQYTVNNQMVNATLMNIADNPTNVQLPDGVPKDDVVKLVDTFPGQSIDFFGALRARVYDDEVRNWITGIGVESIGKRLVNSKEGPPTFEQPKMTIDKLLEYGNMLVQEQENVKRVQLADKYLSEAALGDANDDAIKTGNFYGQGAQQVDFPVQQGCADPSAENYDPTARSDNGSCTYNL</sequence>
<name>A0A2Z6M742_TRISU</name>
<dbReference type="PANTHER" id="PTHR32429:SF19">
    <property type="entry name" value="RIBULOSE BISPHOSPHATE CARBOXYLASE_OXYGENASE ACTIVASE, CHLOROPLASTIC"/>
    <property type="match status" value="1"/>
</dbReference>
<comment type="subcellular location">
    <subcellularLocation>
        <location evidence="1">Plastid</location>
        <location evidence="1">Chloroplast stroma</location>
    </subcellularLocation>
</comment>
<protein>
    <recommendedName>
        <fullName evidence="5">Ribulose bisphosphate carboxylase/oxygenase activase AAA helical domain-containing protein</fullName>
    </recommendedName>
</protein>
<evidence type="ECO:0000313" key="6">
    <source>
        <dbReference type="EMBL" id="GAU28006.1"/>
    </source>
</evidence>
<dbReference type="AlphaFoldDB" id="A0A2Z6M742"/>
<evidence type="ECO:0000256" key="2">
    <source>
        <dbReference type="ARBA" id="ARBA00022741"/>
    </source>
</evidence>
<dbReference type="FunFam" id="1.10.8.1070:FF:000001">
    <property type="entry name" value="Ribulose bisphosphate carboxylase/oxygenase activase, chloroplastic"/>
    <property type="match status" value="1"/>
</dbReference>
<feature type="region of interest" description="Disordered" evidence="4">
    <location>
        <begin position="314"/>
        <end position="339"/>
    </location>
</feature>
<evidence type="ECO:0000259" key="5">
    <source>
        <dbReference type="Pfam" id="PF21228"/>
    </source>
</evidence>
<reference evidence="7" key="1">
    <citation type="journal article" date="2017" name="Front. Plant Sci.">
        <title>Climate Clever Clovers: New Paradigm to Reduce the Environmental Footprint of Ruminants by Breeding Low Methanogenic Forages Utilizing Haplotype Variation.</title>
        <authorList>
            <person name="Kaur P."/>
            <person name="Appels R."/>
            <person name="Bayer P.E."/>
            <person name="Keeble-Gagnere G."/>
            <person name="Wang J."/>
            <person name="Hirakawa H."/>
            <person name="Shirasawa K."/>
            <person name="Vercoe P."/>
            <person name="Stefanova K."/>
            <person name="Durmic Z."/>
            <person name="Nichols P."/>
            <person name="Revell C."/>
            <person name="Isobe S.N."/>
            <person name="Edwards D."/>
            <person name="Erskine W."/>
        </authorList>
    </citation>
    <scope>NUCLEOTIDE SEQUENCE [LARGE SCALE GENOMIC DNA]</scope>
    <source>
        <strain evidence="7">cv. Daliak</strain>
    </source>
</reference>